<evidence type="ECO:0000313" key="2">
    <source>
        <dbReference type="Proteomes" id="UP001345219"/>
    </source>
</evidence>
<proteinExistence type="predicted"/>
<dbReference type="EMBL" id="JAXIOK010000022">
    <property type="protein sequence ID" value="KAK4744856.1"/>
    <property type="molecule type" value="Genomic_DNA"/>
</dbReference>
<gene>
    <name evidence="1" type="ORF">SAY87_011168</name>
</gene>
<name>A0AAN7GIW8_9MYRT</name>
<keyword evidence="2" id="KW-1185">Reference proteome</keyword>
<dbReference type="AlphaFoldDB" id="A0AAN7GIW8"/>
<comment type="caution">
    <text evidence="1">The sequence shown here is derived from an EMBL/GenBank/DDBJ whole genome shotgun (WGS) entry which is preliminary data.</text>
</comment>
<sequence>MRRRLVKPDASLRFKKCSKRLSNDIEFFQRRDDVLTDLKGAAGFRLSSSGLVEGFAQCIGGLSPADC</sequence>
<reference evidence="1 2" key="1">
    <citation type="journal article" date="2023" name="Hortic Res">
        <title>Pangenome of water caltrop reveals structural variations and asymmetric subgenome divergence after allopolyploidization.</title>
        <authorList>
            <person name="Zhang X."/>
            <person name="Chen Y."/>
            <person name="Wang L."/>
            <person name="Yuan Y."/>
            <person name="Fang M."/>
            <person name="Shi L."/>
            <person name="Lu R."/>
            <person name="Comes H.P."/>
            <person name="Ma Y."/>
            <person name="Chen Y."/>
            <person name="Huang G."/>
            <person name="Zhou Y."/>
            <person name="Zheng Z."/>
            <person name="Qiu Y."/>
        </authorList>
    </citation>
    <scope>NUCLEOTIDE SEQUENCE [LARGE SCALE GENOMIC DNA]</scope>
    <source>
        <tissue evidence="1">Roots</tissue>
    </source>
</reference>
<evidence type="ECO:0000313" key="1">
    <source>
        <dbReference type="EMBL" id="KAK4744856.1"/>
    </source>
</evidence>
<protein>
    <submittedName>
        <fullName evidence="1">Uncharacterized protein</fullName>
    </submittedName>
</protein>
<accession>A0AAN7GIW8</accession>
<dbReference type="Proteomes" id="UP001345219">
    <property type="component" value="Chromosome 9"/>
</dbReference>
<organism evidence="1 2">
    <name type="scientific">Trapa incisa</name>
    <dbReference type="NCBI Taxonomy" id="236973"/>
    <lineage>
        <taxon>Eukaryota</taxon>
        <taxon>Viridiplantae</taxon>
        <taxon>Streptophyta</taxon>
        <taxon>Embryophyta</taxon>
        <taxon>Tracheophyta</taxon>
        <taxon>Spermatophyta</taxon>
        <taxon>Magnoliopsida</taxon>
        <taxon>eudicotyledons</taxon>
        <taxon>Gunneridae</taxon>
        <taxon>Pentapetalae</taxon>
        <taxon>rosids</taxon>
        <taxon>malvids</taxon>
        <taxon>Myrtales</taxon>
        <taxon>Lythraceae</taxon>
        <taxon>Trapa</taxon>
    </lineage>
</organism>